<feature type="signal peptide" evidence="2">
    <location>
        <begin position="1"/>
        <end position="21"/>
    </location>
</feature>
<evidence type="ECO:0000313" key="3">
    <source>
        <dbReference type="EMBL" id="SDL07435.1"/>
    </source>
</evidence>
<dbReference type="EMBL" id="FNGE01000006">
    <property type="protein sequence ID" value="SDL07435.1"/>
    <property type="molecule type" value="Genomic_DNA"/>
</dbReference>
<evidence type="ECO:0000313" key="4">
    <source>
        <dbReference type="Proteomes" id="UP000199555"/>
    </source>
</evidence>
<proteinExistence type="predicted"/>
<sequence>MARTSSAVLAALLAAAPLAGAFAQAPAEQTPAPVTAPAAEGAAAPAETAPAAEAPAPAEAPATAEAPAPAASDTAAPAQPAGTAQPAAPAQSAGTAPAQTPAQDQVGSYYTKSTHGDWQLRCLRTQDGKDPCELYQLLRDDQQTPVAEISVVPFSGEAAAIMNFVAPLETNLEAGMGLQIDAGKNNRYPFMVCAPIGCVSRIGMSQAELDSFKRGSKATVSLLPFGGTMEENLVRLNVSLSGFTAGFDELVKVLEAAK</sequence>
<dbReference type="Gene3D" id="2.60.40.1880">
    <property type="entry name" value="Invasion associated locus B (IalB) protein"/>
    <property type="match status" value="1"/>
</dbReference>
<evidence type="ECO:0000256" key="2">
    <source>
        <dbReference type="SAM" id="SignalP"/>
    </source>
</evidence>
<accession>A0A1G9H3L4</accession>
<feature type="region of interest" description="Disordered" evidence="1">
    <location>
        <begin position="25"/>
        <end position="109"/>
    </location>
</feature>
<keyword evidence="2" id="KW-0732">Signal</keyword>
<feature type="chain" id="PRO_5011667150" evidence="2">
    <location>
        <begin position="22"/>
        <end position="258"/>
    </location>
</feature>
<dbReference type="InterPro" id="IPR010642">
    <property type="entry name" value="Invasion_prot_B"/>
</dbReference>
<name>A0A1G9H3L4_9RHOB</name>
<gene>
    <name evidence="3" type="ORF">SAMN04487971_10611</name>
</gene>
<dbReference type="STRING" id="525640.SAMN04487971_10611"/>
<dbReference type="InterPro" id="IPR038696">
    <property type="entry name" value="IalB_sf"/>
</dbReference>
<protein>
    <submittedName>
        <fullName evidence="3">Invasion protein IalB, involved in pathogenesis</fullName>
    </submittedName>
</protein>
<organism evidence="3 4">
    <name type="scientific">Paracoccus chinensis</name>
    <dbReference type="NCBI Taxonomy" id="525640"/>
    <lineage>
        <taxon>Bacteria</taxon>
        <taxon>Pseudomonadati</taxon>
        <taxon>Pseudomonadota</taxon>
        <taxon>Alphaproteobacteria</taxon>
        <taxon>Rhodobacterales</taxon>
        <taxon>Paracoccaceae</taxon>
        <taxon>Paracoccus</taxon>
    </lineage>
</organism>
<dbReference type="RefSeq" id="WP_245688730.1">
    <property type="nucleotide sequence ID" value="NZ_FNGE01000006.1"/>
</dbReference>
<reference evidence="4" key="1">
    <citation type="submission" date="2016-10" db="EMBL/GenBank/DDBJ databases">
        <authorList>
            <person name="Varghese N."/>
            <person name="Submissions S."/>
        </authorList>
    </citation>
    <scope>NUCLEOTIDE SEQUENCE [LARGE SCALE GENOMIC DNA]</scope>
    <source>
        <strain evidence="4">CGMCC 1.7655</strain>
    </source>
</reference>
<dbReference type="Pfam" id="PF06776">
    <property type="entry name" value="IalB"/>
    <property type="match status" value="1"/>
</dbReference>
<evidence type="ECO:0000256" key="1">
    <source>
        <dbReference type="SAM" id="MobiDB-lite"/>
    </source>
</evidence>
<dbReference type="Proteomes" id="UP000199555">
    <property type="component" value="Unassembled WGS sequence"/>
</dbReference>
<keyword evidence="4" id="KW-1185">Reference proteome</keyword>
<dbReference type="AlphaFoldDB" id="A0A1G9H3L4"/>
<feature type="compositionally biased region" description="Low complexity" evidence="1">
    <location>
        <begin position="25"/>
        <end position="103"/>
    </location>
</feature>